<protein>
    <submittedName>
        <fullName evidence="2">Uncharacterized protein</fullName>
    </submittedName>
</protein>
<sequence>MDSAYWDNVPDDAEDAGMSERGGADAEDSCSPDLEIPCKECKHEESWLDERCRERRGHGQHQQQRRQQHSSRSYLQTADPLSWATASALADHTPADPELAVPEVVLRHPLSGDDDDNNHHHHHHDEEEEEGPETAQKSALGVPGPVFAATYTSSPSWMSTYTSSTCATTYTTTHERSRRDGDTDGDDWLDVRSHRPPNPRRRSRTWRREAGARSFGAGRGWQSTGWDLGTGSGIEVAGWDAAEIEGGSYCVLKGAKWEEQRVLATPRQQHQQQQQQQKSRSKGAGWKERRRWRGKLGRLSDVSRTRSLPLAEPPTPRHAYDVFVTSISGTGAEGLGLPYVSGRGRARAVYPMAYLRGTGSARGPWGMFAPKDEGVGGLLGVIWREGVWKGVMECLRGVLGLGGVGGWMDDVD</sequence>
<comment type="caution">
    <text evidence="2">The sequence shown here is derived from an EMBL/GenBank/DDBJ whole genome shotgun (WGS) entry which is preliminary data.</text>
</comment>
<dbReference type="OrthoDB" id="4845627at2759"/>
<feature type="compositionally biased region" description="Low complexity" evidence="1">
    <location>
        <begin position="268"/>
        <end position="277"/>
    </location>
</feature>
<dbReference type="OMA" id="WMSTYTS"/>
<proteinExistence type="predicted"/>
<keyword evidence="3" id="KW-1185">Reference proteome</keyword>
<accession>A0A066X7E3</accession>
<name>A0A066X7E3_COLSU</name>
<feature type="region of interest" description="Disordered" evidence="1">
    <location>
        <begin position="53"/>
        <end position="140"/>
    </location>
</feature>
<dbReference type="Proteomes" id="UP000027238">
    <property type="component" value="Unassembled WGS sequence"/>
</dbReference>
<feature type="compositionally biased region" description="Basic residues" evidence="1">
    <location>
        <begin position="54"/>
        <end position="69"/>
    </location>
</feature>
<evidence type="ECO:0000313" key="2">
    <source>
        <dbReference type="EMBL" id="KDN61945.1"/>
    </source>
</evidence>
<reference evidence="3" key="1">
    <citation type="journal article" date="2014" name="Genome Announc.">
        <title>Draft genome sequence of Colletotrichum sublineola, a destructive pathogen of cultivated sorghum.</title>
        <authorList>
            <person name="Baroncelli R."/>
            <person name="Sanz-Martin J.M."/>
            <person name="Rech G.E."/>
            <person name="Sukno S.A."/>
            <person name="Thon M.R."/>
        </authorList>
    </citation>
    <scope>NUCLEOTIDE SEQUENCE [LARGE SCALE GENOMIC DNA]</scope>
    <source>
        <strain evidence="3">TX430BB</strain>
    </source>
</reference>
<feature type="compositionally biased region" description="Basic residues" evidence="1">
    <location>
        <begin position="194"/>
        <end position="205"/>
    </location>
</feature>
<feature type="region of interest" description="Disordered" evidence="1">
    <location>
        <begin position="1"/>
        <end position="35"/>
    </location>
</feature>
<evidence type="ECO:0000256" key="1">
    <source>
        <dbReference type="SAM" id="MobiDB-lite"/>
    </source>
</evidence>
<evidence type="ECO:0000313" key="3">
    <source>
        <dbReference type="Proteomes" id="UP000027238"/>
    </source>
</evidence>
<gene>
    <name evidence="2" type="ORF">CSUB01_05166</name>
</gene>
<feature type="region of interest" description="Disordered" evidence="1">
    <location>
        <begin position="263"/>
        <end position="288"/>
    </location>
</feature>
<dbReference type="EMBL" id="JMSE01001369">
    <property type="protein sequence ID" value="KDN61945.1"/>
    <property type="molecule type" value="Genomic_DNA"/>
</dbReference>
<feature type="compositionally biased region" description="Basic and acidic residues" evidence="1">
    <location>
        <begin position="173"/>
        <end position="182"/>
    </location>
</feature>
<dbReference type="eggNOG" id="ENOG502T6RK">
    <property type="taxonomic scope" value="Eukaryota"/>
</dbReference>
<dbReference type="HOGENOM" id="CLU_070365_0_0_1"/>
<organism evidence="2 3">
    <name type="scientific">Colletotrichum sublineola</name>
    <name type="common">Sorghum anthracnose fungus</name>
    <dbReference type="NCBI Taxonomy" id="1173701"/>
    <lineage>
        <taxon>Eukaryota</taxon>
        <taxon>Fungi</taxon>
        <taxon>Dikarya</taxon>
        <taxon>Ascomycota</taxon>
        <taxon>Pezizomycotina</taxon>
        <taxon>Sordariomycetes</taxon>
        <taxon>Hypocreomycetidae</taxon>
        <taxon>Glomerellales</taxon>
        <taxon>Glomerellaceae</taxon>
        <taxon>Colletotrichum</taxon>
        <taxon>Colletotrichum graminicola species complex</taxon>
    </lineage>
</organism>
<feature type="region of interest" description="Disordered" evidence="1">
    <location>
        <begin position="169"/>
        <end position="226"/>
    </location>
</feature>
<dbReference type="AlphaFoldDB" id="A0A066X7E3"/>